<dbReference type="AlphaFoldDB" id="A0AAV9WRA3"/>
<feature type="signal peptide" evidence="2">
    <location>
        <begin position="1"/>
        <end position="17"/>
    </location>
</feature>
<feature type="chain" id="PRO_5043754377" evidence="2">
    <location>
        <begin position="18"/>
        <end position="615"/>
    </location>
</feature>
<evidence type="ECO:0000256" key="2">
    <source>
        <dbReference type="SAM" id="SignalP"/>
    </source>
</evidence>
<dbReference type="EMBL" id="JAVHJL010000001">
    <property type="protein sequence ID" value="KAK6512432.1"/>
    <property type="molecule type" value="Genomic_DNA"/>
</dbReference>
<name>A0AAV9WRA3_9PEZI</name>
<comment type="caution">
    <text evidence="3">The sequence shown here is derived from an EMBL/GenBank/DDBJ whole genome shotgun (WGS) entry which is preliminary data.</text>
</comment>
<evidence type="ECO:0000313" key="3">
    <source>
        <dbReference type="EMBL" id="KAK6512432.1"/>
    </source>
</evidence>
<reference evidence="3 4" key="1">
    <citation type="submission" date="2023-08" db="EMBL/GenBank/DDBJ databases">
        <authorList>
            <person name="Palmer J.M."/>
        </authorList>
    </citation>
    <scope>NUCLEOTIDE SEQUENCE [LARGE SCALE GENOMIC DNA]</scope>
    <source>
        <strain evidence="3 4">TWF481</strain>
    </source>
</reference>
<protein>
    <submittedName>
        <fullName evidence="3">Uncharacterized protein</fullName>
    </submittedName>
</protein>
<feature type="compositionally biased region" description="Basic and acidic residues" evidence="1">
    <location>
        <begin position="601"/>
        <end position="615"/>
    </location>
</feature>
<accession>A0AAV9WRA3</accession>
<proteinExistence type="predicted"/>
<evidence type="ECO:0000256" key="1">
    <source>
        <dbReference type="SAM" id="MobiDB-lite"/>
    </source>
</evidence>
<sequence>MHIKFLHLVALSTLAQAQWSYRLVYTPITREVISWVPIAASQIPKPCASLSRRFTQRNPRNPGPASEDSKLRTLSGMSVIQPKSTDNNNNPKPVKYIGFWVSYSCKSLPKYVIHFKAEELDTIQEVSFQQFDMFIPGFNASDYSIWGWGEIPHGDAIFDNIPPGAVAFRESGSHSWTGNYIVVEDMVAVGPRSVMHGLLQANPTGRPSHWHIDMGEENLGLLARPKGGVAQPLSDDINVIKYRYYGPLAPENMRFYEGGDTTDNLRELYRGRGGFEENMMQTGEEASRILPTYDMDEQKKAVLRAYVQIHGAESALYTLQQMIDEHRFQYYMGILAPELQEAARRDGILQLQAGARADRLAENHIQRETLKVPEEQRVAFVTKARADLQRERDIGKDMILFLINEMQELDANGPSNSNYNLNEEAIVPASNEREMIGLPKEEVREIIPQRAEVRENNNELEDRIDIEPQLQPQALPESGPLNIDFGPVANSEISRLSEQLLNRPDRVIVGLSPERQSPNAREPAEELSIQYHKQEDNAKKDQVEEELGRAQGHDQIDPELRNIIDSEFEFLVKSKYGGLLRSEGLENHQASEPDDFDEFEFPTRDNPRRAARADT</sequence>
<keyword evidence="2" id="KW-0732">Signal</keyword>
<organism evidence="3 4">
    <name type="scientific">Arthrobotrys musiformis</name>
    <dbReference type="NCBI Taxonomy" id="47236"/>
    <lineage>
        <taxon>Eukaryota</taxon>
        <taxon>Fungi</taxon>
        <taxon>Dikarya</taxon>
        <taxon>Ascomycota</taxon>
        <taxon>Pezizomycotina</taxon>
        <taxon>Orbiliomycetes</taxon>
        <taxon>Orbiliales</taxon>
        <taxon>Orbiliaceae</taxon>
        <taxon>Arthrobotrys</taxon>
    </lineage>
</organism>
<keyword evidence="4" id="KW-1185">Reference proteome</keyword>
<feature type="region of interest" description="Disordered" evidence="1">
    <location>
        <begin position="584"/>
        <end position="615"/>
    </location>
</feature>
<feature type="region of interest" description="Disordered" evidence="1">
    <location>
        <begin position="533"/>
        <end position="560"/>
    </location>
</feature>
<dbReference type="Proteomes" id="UP001370758">
    <property type="component" value="Unassembled WGS sequence"/>
</dbReference>
<evidence type="ECO:0000313" key="4">
    <source>
        <dbReference type="Proteomes" id="UP001370758"/>
    </source>
</evidence>
<gene>
    <name evidence="3" type="ORF">TWF481_001317</name>
</gene>